<feature type="region of interest" description="Disordered" evidence="7">
    <location>
        <begin position="402"/>
        <end position="447"/>
    </location>
</feature>
<feature type="domain" description="Tudor" evidence="8">
    <location>
        <begin position="215"/>
        <end position="273"/>
    </location>
</feature>
<gene>
    <name evidence="9" type="ORF">CSSPJE1EN2_LOCUS20120</name>
</gene>
<dbReference type="CDD" id="cd20404">
    <property type="entry name" value="Tudor_Agenet_AtEML-like"/>
    <property type="match status" value="1"/>
</dbReference>
<feature type="region of interest" description="Disordered" evidence="7">
    <location>
        <begin position="943"/>
        <end position="976"/>
    </location>
</feature>
<dbReference type="Proteomes" id="UP001497522">
    <property type="component" value="Chromosome 6"/>
</dbReference>
<dbReference type="InterPro" id="IPR024943">
    <property type="entry name" value="Enhancer_polycomb"/>
</dbReference>
<evidence type="ECO:0000256" key="5">
    <source>
        <dbReference type="ARBA" id="ARBA00023242"/>
    </source>
</evidence>
<dbReference type="Gene3D" id="2.30.30.140">
    <property type="match status" value="1"/>
</dbReference>
<feature type="region of interest" description="Disordered" evidence="7">
    <location>
        <begin position="1008"/>
        <end position="1030"/>
    </location>
</feature>
<accession>A0ABP1BRI4</accession>
<sequence>MSRRSRERRAMKNAKDIEVAAGTAAAGGGSFVDVVSTSKNVEASTTVASKIGKAAAKRNDRRGRASNLATNGKAVRIGGGTVVEENLVLHDEQAMETTPSIPYSPSQATATVPAKAAGGNAIDNQMLVGESCSEDGAHLVCDSGAAAAAAALVVCHNGSATTRMMPDNGVVATTVPKQSIGGRALRPRQATTTLFKATPKRSGPFQEVVLCDADVKRIVGRRIKVFWPLDSKWYYGEVKAYNSARKLHKIVYDDKDEEWLKLQKEQFKLQVLEGEVFGAQLSVVATHSSDRSVDTQKAARVSARRFKASSERGENGVPATPLTDAVLVSSDGLADHPDLELSSRARNLSKLLGQEDVVPAAGPDAPQSTEKVAALDHLATVEERMLLGDSLIVGNGSLDHRHTSLLSDSKPGTLTEDQDDSSSPDQQTSGRFLSERSSDDGGACESAKSLTCSKWDGSVEPDAVLTKKQPLAANVGDVLSEIKQSSGVLEEKPGERLEKEEVPPTTEDECADHCTPDAEQMELMATHMVPGFKLHEVNESANSLPLSVDASVVCPPSLSDMMDGTRIAQEGSVLKDMGNVLVAASLPLDPHLSLCMADGVVENGLSINTKPSSETSLPKLITIGQSEDCSAFALMTSTWESKEHDMVRTRDKELLGEVMPRQCRKRKRSHPARLVADRPGIVSTCETWQPQVLVREDRHFTKYIGTYLVHVACLISLQHYESLEVSSTDIWRTTLPLKLSIFPVSFIDGFGRRVKQAVLTDSQKEHWLVPGVLANDRDLLSAELQLGSPSELDSKKSEQQESVYKSGLESFEAAVVKSHEGCSLSEKQRRTTDTDETLGDPADHSTTGLHISSNTPDVDIALGGKKHIESKEACAYAVVKSRFSCGSRITESGSAFARSRKRAKHIPKHNMECCATVAEEKIHEMPSSDPGGMLPAKQQKVQAESNTRDNGGSVGLSECEVDGGMSGNGEPKQVGSELPRVNVLKLWRCPTNKTQWRVATSPCVLDRGSNLSHDSAEPLTPAPTADRKRPFVHCPESLQSESPEENGQSIAYPEDLGNFDNETSVSPTVQSLNLKGKEIWSNCDASSIQGGICISKKRPRIGSISPVSSDDAGGSFSRADELYQHRHPMDQSDLQGAEFANSGCNANVLIVEIDKGWREIGASVELQLCEGQGWMLVVSIGRESVYTHKAEQSIPSGTTNRYTHAMMWKGGKGWSLEFEDRKQWQVFKEMHEECFQRNARAASVRHIPIPGVTHVEDFSTKGPECQFTRPSAKYIGQVENEVELALANTQVVYDMDSEDEQWLVQVNKQKDSADCTTSEPFVAEETLERLMDKLEKGAFVKQQDSVELVSAEFAGELCQGLASEEVINLVYAYWSGKRDRKGMALVRHFQPAPWEIYQKQMQMWQDQFMQLQQQSLTASKQQLLQQCRRPPLFAFCLRPRGLEARRILQKQRSHRKQSVNGSAARNWISVGSMDGALDSPSKRDYCAEPVNGLYLGLTSHGGPRPTEEALRATLADPFNGYAGEADVPGWSMPMSELGNAVISEIPQKKFCKSKKASRKVRRLRRLAAAQESRRRAQLPSNISTGKVPDVAVAAAIARSGAEAARARAQALYAVADAAMHRAVVAVIAAGAFQTADQEPVKEERMANGGASGLSFGSWRRAVPNSVSKCLNPQGLSGQQALASEVDDALLPVASWSQELGAGLGSHLLDKDALSVGTAQTGHGEGLVTTGGLGLMRNESMMAMLTM</sequence>
<protein>
    <recommendedName>
        <fullName evidence="6">Enhancer of polycomb-like protein</fullName>
    </recommendedName>
</protein>
<evidence type="ECO:0000256" key="2">
    <source>
        <dbReference type="ARBA" id="ARBA00008035"/>
    </source>
</evidence>
<organism evidence="9 10">
    <name type="scientific">Sphagnum jensenii</name>
    <dbReference type="NCBI Taxonomy" id="128206"/>
    <lineage>
        <taxon>Eukaryota</taxon>
        <taxon>Viridiplantae</taxon>
        <taxon>Streptophyta</taxon>
        <taxon>Embryophyta</taxon>
        <taxon>Bryophyta</taxon>
        <taxon>Sphagnophytina</taxon>
        <taxon>Sphagnopsida</taxon>
        <taxon>Sphagnales</taxon>
        <taxon>Sphagnaceae</taxon>
        <taxon>Sphagnum</taxon>
    </lineage>
</organism>
<evidence type="ECO:0000259" key="8">
    <source>
        <dbReference type="SMART" id="SM00333"/>
    </source>
</evidence>
<comment type="subcellular location">
    <subcellularLocation>
        <location evidence="1 6">Nucleus</location>
    </subcellularLocation>
</comment>
<evidence type="ECO:0000256" key="4">
    <source>
        <dbReference type="ARBA" id="ARBA00023163"/>
    </source>
</evidence>
<dbReference type="InterPro" id="IPR002999">
    <property type="entry name" value="Tudor"/>
</dbReference>
<dbReference type="Pfam" id="PF10513">
    <property type="entry name" value="EPL1"/>
    <property type="match status" value="1"/>
</dbReference>
<dbReference type="InterPro" id="IPR019542">
    <property type="entry name" value="Enhancer_polycomb-like_N"/>
</dbReference>
<proteinExistence type="inferred from homology"/>
<keyword evidence="4 6" id="KW-0804">Transcription</keyword>
<evidence type="ECO:0000256" key="6">
    <source>
        <dbReference type="RuleBase" id="RU361124"/>
    </source>
</evidence>
<keyword evidence="5 6" id="KW-0539">Nucleus</keyword>
<evidence type="ECO:0000256" key="3">
    <source>
        <dbReference type="ARBA" id="ARBA00023015"/>
    </source>
</evidence>
<reference evidence="9" key="1">
    <citation type="submission" date="2024-03" db="EMBL/GenBank/DDBJ databases">
        <authorList>
            <consortium name="ELIXIR-Norway"/>
            <consortium name="Elixir Norway"/>
        </authorList>
    </citation>
    <scope>NUCLEOTIDE SEQUENCE</scope>
</reference>
<dbReference type="EMBL" id="OZ023707">
    <property type="protein sequence ID" value="CAK9878334.1"/>
    <property type="molecule type" value="Genomic_DNA"/>
</dbReference>
<evidence type="ECO:0000256" key="1">
    <source>
        <dbReference type="ARBA" id="ARBA00004123"/>
    </source>
</evidence>
<evidence type="ECO:0000313" key="10">
    <source>
        <dbReference type="Proteomes" id="UP001497522"/>
    </source>
</evidence>
<name>A0ABP1BRI4_9BRYO</name>
<dbReference type="PANTHER" id="PTHR14898">
    <property type="entry name" value="ENHANCER OF POLYCOMB"/>
    <property type="match status" value="1"/>
</dbReference>
<comment type="similarity">
    <text evidence="2 6">Belongs to the enhancer of polycomb family.</text>
</comment>
<keyword evidence="3 6" id="KW-0805">Transcription regulation</keyword>
<feature type="region of interest" description="Disordered" evidence="7">
    <location>
        <begin position="822"/>
        <end position="856"/>
    </location>
</feature>
<evidence type="ECO:0000313" key="9">
    <source>
        <dbReference type="EMBL" id="CAK9878334.1"/>
    </source>
</evidence>
<keyword evidence="10" id="KW-1185">Reference proteome</keyword>
<dbReference type="SMART" id="SM00333">
    <property type="entry name" value="TUDOR"/>
    <property type="match status" value="1"/>
</dbReference>
<feature type="compositionally biased region" description="Polar residues" evidence="7">
    <location>
        <begin position="844"/>
        <end position="856"/>
    </location>
</feature>
<evidence type="ECO:0000256" key="7">
    <source>
        <dbReference type="SAM" id="MobiDB-lite"/>
    </source>
</evidence>